<reference evidence="2 3" key="1">
    <citation type="submission" date="2018-07" db="EMBL/GenBank/DDBJ databases">
        <authorList>
            <person name="Zhang Y."/>
            <person name="Wang L."/>
            <person name="Ma S."/>
        </authorList>
    </citation>
    <scope>NUCLEOTIDE SEQUENCE [LARGE SCALE GENOMIC DNA]</scope>
    <source>
        <strain evidence="2 3">4-2</strain>
    </source>
</reference>
<keyword evidence="3" id="KW-1185">Reference proteome</keyword>
<name>A0A3M0MWF5_9RHOB</name>
<dbReference type="RefSeq" id="WP_122112281.1">
    <property type="nucleotide sequence ID" value="NZ_QOKZ01000003.1"/>
</dbReference>
<dbReference type="OrthoDB" id="9788398at2"/>
<dbReference type="EMBL" id="QOKZ01000003">
    <property type="protein sequence ID" value="RMC35657.1"/>
    <property type="molecule type" value="Genomic_DNA"/>
</dbReference>
<comment type="caution">
    <text evidence="2">The sequence shown here is derived from an EMBL/GenBank/DDBJ whole genome shotgun (WGS) entry which is preliminary data.</text>
</comment>
<protein>
    <submittedName>
        <fullName evidence="2">DUF2088 domain-containing protein</fullName>
    </submittedName>
</protein>
<dbReference type="Pfam" id="PF09861">
    <property type="entry name" value="Lar_N"/>
    <property type="match status" value="1"/>
</dbReference>
<organism evidence="2 3">
    <name type="scientific">Paracoccus alkanivorans</name>
    <dbReference type="NCBI Taxonomy" id="2116655"/>
    <lineage>
        <taxon>Bacteria</taxon>
        <taxon>Pseudomonadati</taxon>
        <taxon>Pseudomonadota</taxon>
        <taxon>Alphaproteobacteria</taxon>
        <taxon>Rhodobacterales</taxon>
        <taxon>Paracoccaceae</taxon>
        <taxon>Paracoccus</taxon>
    </lineage>
</organism>
<dbReference type="GO" id="GO:0050043">
    <property type="term" value="F:lactate racemase activity"/>
    <property type="evidence" value="ECO:0007669"/>
    <property type="project" value="InterPro"/>
</dbReference>
<evidence type="ECO:0000259" key="1">
    <source>
        <dbReference type="Pfam" id="PF09861"/>
    </source>
</evidence>
<evidence type="ECO:0000313" key="3">
    <source>
        <dbReference type="Proteomes" id="UP000273516"/>
    </source>
</evidence>
<sequence>MSNGTRPNYVKLVEDTPLPRIALCRQSFPSNHIGDPAAAVHDAMAEADCTARIRPGMSVAITAGSRGIAAFPELLTAIVNEVRARGADPFVVPSMGSHGGATAEGQTAVLEKLGVTEAVIGCPIRSSMETVEIGRLDNGMSVRIDRLAHEADGIVLFNRIKPHTSFRAANESGLAKMLAIGLGKQSGAEACHSRGIDEVPVYVDLMARMKLERCRILFGIGTIENAYDQLARVVVLASEGMLEAEQPFLREAMANMPRLPLGPVDAPTASGDLDVLVVDQIGKEFSGTGMDPNITHRFSSPKMQAHVKLRIARLAALELSPRSNGNGNGAARADVVTARLEAAFDREAVYANALTSTVLIQAKMPMVMPDDRSAIQAAVKTCGAEDISRVRLLRIPNTLHLEYLYASEAMLPELEARPGMEIVGPLEEMRFENGRLINSWPGEH</sequence>
<gene>
    <name evidence="2" type="ORF">C9E81_10610</name>
</gene>
<dbReference type="Gene3D" id="3.40.50.11440">
    <property type="match status" value="1"/>
</dbReference>
<evidence type="ECO:0000313" key="2">
    <source>
        <dbReference type="EMBL" id="RMC35657.1"/>
    </source>
</evidence>
<dbReference type="AlphaFoldDB" id="A0A3M0MWF5"/>
<proteinExistence type="predicted"/>
<dbReference type="InterPro" id="IPR018657">
    <property type="entry name" value="LarA-like_N"/>
</dbReference>
<feature type="domain" description="LarA-like N-terminal" evidence="1">
    <location>
        <begin position="70"/>
        <end position="194"/>
    </location>
</feature>
<accession>A0A3M0MWF5</accession>
<dbReference type="Proteomes" id="UP000273516">
    <property type="component" value="Unassembled WGS sequence"/>
</dbReference>